<gene>
    <name evidence="1" type="ORF">ACHAWU_007795</name>
</gene>
<dbReference type="EMBL" id="JALLBG020000083">
    <property type="protein sequence ID" value="KAL3766555.1"/>
    <property type="molecule type" value="Genomic_DNA"/>
</dbReference>
<accession>A0ABD3MRF5</accession>
<evidence type="ECO:0000313" key="1">
    <source>
        <dbReference type="EMBL" id="KAL3766555.1"/>
    </source>
</evidence>
<sequence>MISISERAQASVDVDVDAQPRNETAYDMVIDLSAYCQPSDGFGVSATLCNDALRAARSFLHEADESVRRACLTKDRARRGYSPICTENFASLIGEQGPNDLVKKYRIGPEPNHANGQIQSISSLHQPNQWPTEESWDQDKAHIFKSTIERYFETICKVADCILRVICEGIIAENKNTDIAESVRVLSGSSNTAQNDTIHGNESKNHTSILTLLGYQPGSRHKKGHKSYMRPLISAHTDVGVLTVLRFDGGKCAALERAANNAASCGNIISSENIEWIDVNLPKVLDDDDDPIFVVNVGDCLSELSGGTLRSTLHRVMPRPLPHPVECEKGNEGAAAAAAPRTCLALFVGLEPTASVKVPHSGEVLSYEEWRRQRIARATAVMKR</sequence>
<dbReference type="InterPro" id="IPR027443">
    <property type="entry name" value="IPNS-like_sf"/>
</dbReference>
<dbReference type="Proteomes" id="UP001530293">
    <property type="component" value="Unassembled WGS sequence"/>
</dbReference>
<protein>
    <recommendedName>
        <fullName evidence="3">Fe2OG dioxygenase domain-containing protein</fullName>
    </recommendedName>
</protein>
<dbReference type="AlphaFoldDB" id="A0ABD3MRF5"/>
<name>A0ABD3MRF5_9STRA</name>
<dbReference type="PANTHER" id="PTHR47990">
    <property type="entry name" value="2-OXOGLUTARATE (2OG) AND FE(II)-DEPENDENT OXYGENASE SUPERFAMILY PROTEIN-RELATED"/>
    <property type="match status" value="1"/>
</dbReference>
<evidence type="ECO:0008006" key="3">
    <source>
        <dbReference type="Google" id="ProtNLM"/>
    </source>
</evidence>
<keyword evidence="2" id="KW-1185">Reference proteome</keyword>
<dbReference type="InterPro" id="IPR050231">
    <property type="entry name" value="Iron_ascorbate_oxido_reductase"/>
</dbReference>
<proteinExistence type="predicted"/>
<dbReference type="SUPFAM" id="SSF51197">
    <property type="entry name" value="Clavaminate synthase-like"/>
    <property type="match status" value="1"/>
</dbReference>
<comment type="caution">
    <text evidence="1">The sequence shown here is derived from an EMBL/GenBank/DDBJ whole genome shotgun (WGS) entry which is preliminary data.</text>
</comment>
<dbReference type="Gene3D" id="2.60.120.330">
    <property type="entry name" value="B-lactam Antibiotic, Isopenicillin N Synthase, Chain"/>
    <property type="match status" value="1"/>
</dbReference>
<reference evidence="1 2" key="1">
    <citation type="submission" date="2024-10" db="EMBL/GenBank/DDBJ databases">
        <title>Updated reference genomes for cyclostephanoid diatoms.</title>
        <authorList>
            <person name="Roberts W.R."/>
            <person name="Alverson A.J."/>
        </authorList>
    </citation>
    <scope>NUCLEOTIDE SEQUENCE [LARGE SCALE GENOMIC DNA]</scope>
    <source>
        <strain evidence="1 2">AJA232-27</strain>
    </source>
</reference>
<organism evidence="1 2">
    <name type="scientific">Discostella pseudostelligera</name>
    <dbReference type="NCBI Taxonomy" id="259834"/>
    <lineage>
        <taxon>Eukaryota</taxon>
        <taxon>Sar</taxon>
        <taxon>Stramenopiles</taxon>
        <taxon>Ochrophyta</taxon>
        <taxon>Bacillariophyta</taxon>
        <taxon>Coscinodiscophyceae</taxon>
        <taxon>Thalassiosirophycidae</taxon>
        <taxon>Stephanodiscales</taxon>
        <taxon>Stephanodiscaceae</taxon>
        <taxon>Discostella</taxon>
    </lineage>
</organism>
<evidence type="ECO:0000313" key="2">
    <source>
        <dbReference type="Proteomes" id="UP001530293"/>
    </source>
</evidence>